<dbReference type="InterPro" id="IPR011048">
    <property type="entry name" value="Haem_d1_sf"/>
</dbReference>
<dbReference type="InterPro" id="IPR019405">
    <property type="entry name" value="Lactonase_7-beta_prop"/>
</dbReference>
<protein>
    <submittedName>
        <fullName evidence="1">40-residue YVTN family beta-propeller repeat-containing protein</fullName>
    </submittedName>
</protein>
<dbReference type="OrthoDB" id="1707171at2"/>
<dbReference type="Pfam" id="PF10282">
    <property type="entry name" value="Lactonase"/>
    <property type="match status" value="1"/>
</dbReference>
<dbReference type="PANTHER" id="PTHR47197:SF3">
    <property type="entry name" value="DIHYDRO-HEME D1 DEHYDROGENASE"/>
    <property type="match status" value="1"/>
</dbReference>
<evidence type="ECO:0000313" key="2">
    <source>
        <dbReference type="Proteomes" id="UP000198656"/>
    </source>
</evidence>
<name>A0A1G8IZ30_9FIRM</name>
<gene>
    <name evidence="1" type="ORF">SAMN05443529_13047</name>
</gene>
<dbReference type="Gene3D" id="2.130.10.10">
    <property type="entry name" value="YVTN repeat-like/Quinoprotein amine dehydrogenase"/>
    <property type="match status" value="2"/>
</dbReference>
<organism evidence="1 2">
    <name type="scientific">Desulfosporosinus hippei DSM 8344</name>
    <dbReference type="NCBI Taxonomy" id="1121419"/>
    <lineage>
        <taxon>Bacteria</taxon>
        <taxon>Bacillati</taxon>
        <taxon>Bacillota</taxon>
        <taxon>Clostridia</taxon>
        <taxon>Eubacteriales</taxon>
        <taxon>Desulfitobacteriaceae</taxon>
        <taxon>Desulfosporosinus</taxon>
    </lineage>
</organism>
<proteinExistence type="predicted"/>
<dbReference type="AlphaFoldDB" id="A0A1G8IZ30"/>
<keyword evidence="2" id="KW-1185">Reference proteome</keyword>
<sequence>MLFETHAWVTLDNAVAIYNVYSDVLVATIPVGIAPAFPKRTPDGTKVLVPNFGSNTVSVICTAGNLVLATIPVGLAPTSVAIDPTSTTAYVTNSGSGTVSVISIPTHTVVSTITVGTGPVDVAIARDGSRVYVSNGDSNTVSVINPVTNTVIATIPVGTSPNGLALSLDNTRLFVVNSGSNNVSVINTATNALLSLIPVGSNPQKIAANPVNPVFMYVSNFGSNSVSVISTTGLNVITTIPVGVNPLGLDVTGDGTQLWVANEGDSSISIINTLTNTIAAALPTSFPPRGVTVGRVGSALSPSDPIDLTDPYQLEEITESVCIIVEKVYASCLQRECFPAFIITLPAGGVPPFTFVSMTFSTGVIVPGSVVITPIPARPNFSRVQFTIQIPYTLTLRDSTGALFTVTGTLPDINKDIVMYFPPTRPEFDFNLRVETRTEVLTSPLFTTTTIQIAIGSFVITKVTGLVQLLVPAFGFCPEPPMCEEFPDIPENPCINFFDATLTPFPSDFFPPQQDTCQ</sequence>
<dbReference type="PANTHER" id="PTHR47197">
    <property type="entry name" value="PROTEIN NIRF"/>
    <property type="match status" value="1"/>
</dbReference>
<accession>A0A1G8IZ30</accession>
<dbReference type="SUPFAM" id="SSF51004">
    <property type="entry name" value="C-terminal (heme d1) domain of cytochrome cd1-nitrite reductase"/>
    <property type="match status" value="1"/>
</dbReference>
<evidence type="ECO:0000313" key="1">
    <source>
        <dbReference type="EMBL" id="SDI24315.1"/>
    </source>
</evidence>
<dbReference type="RefSeq" id="WP_034598120.1">
    <property type="nucleotide sequence ID" value="NZ_FNCP01000030.1"/>
</dbReference>
<dbReference type="InterPro" id="IPR011964">
    <property type="entry name" value="YVTN_b-propeller_repeat"/>
</dbReference>
<dbReference type="InterPro" id="IPR051200">
    <property type="entry name" value="Host-pathogen_enzymatic-act"/>
</dbReference>
<dbReference type="NCBIfam" id="TIGR02276">
    <property type="entry name" value="beta_rpt_yvtn"/>
    <property type="match status" value="5"/>
</dbReference>
<dbReference type="STRING" id="1121419.SAMN05443529_13047"/>
<dbReference type="InterPro" id="IPR015943">
    <property type="entry name" value="WD40/YVTN_repeat-like_dom_sf"/>
</dbReference>
<dbReference type="Proteomes" id="UP000198656">
    <property type="component" value="Unassembled WGS sequence"/>
</dbReference>
<dbReference type="EMBL" id="FNCP01000030">
    <property type="protein sequence ID" value="SDI24315.1"/>
    <property type="molecule type" value="Genomic_DNA"/>
</dbReference>
<reference evidence="2" key="1">
    <citation type="submission" date="2016-10" db="EMBL/GenBank/DDBJ databases">
        <authorList>
            <person name="Varghese N."/>
            <person name="Submissions S."/>
        </authorList>
    </citation>
    <scope>NUCLEOTIDE SEQUENCE [LARGE SCALE GENOMIC DNA]</scope>
    <source>
        <strain evidence="2">DSM 8344</strain>
    </source>
</reference>